<accession>A0A8S5UTB9</accession>
<name>A0A8S5UTB9_9CAUD</name>
<sequence length="76" mass="8771">MEKAIVSAWECPYCESESTKLVFGNGESIGYKRFVEDKSLHKIFDNRPASHMKCMECGRRSRLNWTKGIPPYGQKL</sequence>
<reference evidence="1" key="1">
    <citation type="journal article" date="2021" name="Proc. Natl. Acad. Sci. U.S.A.">
        <title>A Catalog of Tens of Thousands of Viruses from Human Metagenomes Reveals Hidden Associations with Chronic Diseases.</title>
        <authorList>
            <person name="Tisza M.J."/>
            <person name="Buck C.B."/>
        </authorList>
    </citation>
    <scope>NUCLEOTIDE SEQUENCE</scope>
    <source>
        <strain evidence="1">CtYA416</strain>
    </source>
</reference>
<organism evidence="1">
    <name type="scientific">Myoviridae sp. ctYA416</name>
    <dbReference type="NCBI Taxonomy" id="2825125"/>
    <lineage>
        <taxon>Viruses</taxon>
        <taxon>Duplodnaviria</taxon>
        <taxon>Heunggongvirae</taxon>
        <taxon>Uroviricota</taxon>
        <taxon>Caudoviricetes</taxon>
    </lineage>
</organism>
<protein>
    <submittedName>
        <fullName evidence="1">Putative zinc binding domain</fullName>
    </submittedName>
</protein>
<evidence type="ECO:0000313" key="1">
    <source>
        <dbReference type="EMBL" id="DAF97735.1"/>
    </source>
</evidence>
<proteinExistence type="predicted"/>
<dbReference type="EMBL" id="BK016136">
    <property type="protein sequence ID" value="DAF97735.1"/>
    <property type="molecule type" value="Genomic_DNA"/>
</dbReference>